<keyword evidence="5" id="KW-0408">Iron</keyword>
<dbReference type="AlphaFoldDB" id="A0AA37LX46"/>
<evidence type="ECO:0000256" key="1">
    <source>
        <dbReference type="ARBA" id="ARBA00001971"/>
    </source>
</evidence>
<dbReference type="GO" id="GO:0020037">
    <property type="term" value="F:heme binding"/>
    <property type="evidence" value="ECO:0007669"/>
    <property type="project" value="InterPro"/>
</dbReference>
<dbReference type="PANTHER" id="PTHR24305">
    <property type="entry name" value="CYTOCHROME P450"/>
    <property type="match status" value="1"/>
</dbReference>
<organism evidence="7 8">
    <name type="scientific">Colletotrichum liriopes</name>
    <dbReference type="NCBI Taxonomy" id="708192"/>
    <lineage>
        <taxon>Eukaryota</taxon>
        <taxon>Fungi</taxon>
        <taxon>Dikarya</taxon>
        <taxon>Ascomycota</taxon>
        <taxon>Pezizomycotina</taxon>
        <taxon>Sordariomycetes</taxon>
        <taxon>Hypocreomycetidae</taxon>
        <taxon>Glomerellales</taxon>
        <taxon>Glomerellaceae</taxon>
        <taxon>Colletotrichum</taxon>
        <taxon>Colletotrichum spaethianum species complex</taxon>
    </lineage>
</organism>
<keyword evidence="4" id="KW-0479">Metal-binding</keyword>
<sequence>MALLHFNLHTTDIIWIVFAVALTSVCIFRLWVHRASEFPGPFLCRLTGLPVLYHAWRGDLPRYLHALHKEYGDFVRYSPNHVSIRNSDVWEGNSGYLDSLKRWLQTNHRPDIYGFHKNVSKFEGTYAPFRIARGFTSTWNTSDVESHRAKRKLLNKCFSEQALDGYSESITVHVDKFMEQLFQAYSAQESRTRDPINFAYKSDVVAREIITSLVSGQTWGFQTADTETTNLLANIRAFERKLYMVHLKPLYGSILV</sequence>
<keyword evidence="6" id="KW-1133">Transmembrane helix</keyword>
<evidence type="ECO:0000256" key="5">
    <source>
        <dbReference type="ARBA" id="ARBA00023004"/>
    </source>
</evidence>
<dbReference type="GO" id="GO:0005506">
    <property type="term" value="F:iron ion binding"/>
    <property type="evidence" value="ECO:0007669"/>
    <property type="project" value="InterPro"/>
</dbReference>
<evidence type="ECO:0000256" key="3">
    <source>
        <dbReference type="ARBA" id="ARBA00022617"/>
    </source>
</evidence>
<evidence type="ECO:0000313" key="7">
    <source>
        <dbReference type="EMBL" id="GJC87924.1"/>
    </source>
</evidence>
<comment type="caution">
    <text evidence="7">The sequence shown here is derived from an EMBL/GenBank/DDBJ whole genome shotgun (WGS) entry which is preliminary data.</text>
</comment>
<dbReference type="InterPro" id="IPR050121">
    <property type="entry name" value="Cytochrome_P450_monoxygenase"/>
</dbReference>
<keyword evidence="3" id="KW-0349">Heme</keyword>
<evidence type="ECO:0000256" key="6">
    <source>
        <dbReference type="SAM" id="Phobius"/>
    </source>
</evidence>
<evidence type="ECO:0000313" key="8">
    <source>
        <dbReference type="Proteomes" id="UP001055172"/>
    </source>
</evidence>
<accession>A0AA37LX46</accession>
<reference evidence="7 8" key="1">
    <citation type="submission" date="2021-07" db="EMBL/GenBank/DDBJ databases">
        <title>Genome data of Colletotrichum spaethianum.</title>
        <authorList>
            <person name="Utami Y.D."/>
            <person name="Hiruma K."/>
        </authorList>
    </citation>
    <scope>NUCLEOTIDE SEQUENCE [LARGE SCALE GENOMIC DNA]</scope>
    <source>
        <strain evidence="7 8">MAFF 242679</strain>
    </source>
</reference>
<keyword evidence="6" id="KW-0812">Transmembrane</keyword>
<gene>
    <name evidence="7" type="ORF">ColLi_10762</name>
</gene>
<evidence type="ECO:0000256" key="2">
    <source>
        <dbReference type="ARBA" id="ARBA00010617"/>
    </source>
</evidence>
<feature type="transmembrane region" description="Helical" evidence="6">
    <location>
        <begin position="13"/>
        <end position="32"/>
    </location>
</feature>
<dbReference type="Gene3D" id="1.10.630.10">
    <property type="entry name" value="Cytochrome P450"/>
    <property type="match status" value="1"/>
</dbReference>
<keyword evidence="8" id="KW-1185">Reference proteome</keyword>
<dbReference type="SUPFAM" id="SSF48264">
    <property type="entry name" value="Cytochrome P450"/>
    <property type="match status" value="1"/>
</dbReference>
<dbReference type="PANTHER" id="PTHR24305:SF210">
    <property type="entry name" value="CYTOCHROME P450 MONOOXYGENASE ASQL-RELATED"/>
    <property type="match status" value="1"/>
</dbReference>
<dbReference type="InterPro" id="IPR036396">
    <property type="entry name" value="Cyt_P450_sf"/>
</dbReference>
<comment type="cofactor">
    <cofactor evidence="1">
        <name>heme</name>
        <dbReference type="ChEBI" id="CHEBI:30413"/>
    </cofactor>
</comment>
<protein>
    <submittedName>
        <fullName evidence="7">Cytochrome P450 monooxygenase atnE</fullName>
    </submittedName>
</protein>
<dbReference type="GO" id="GO:0004497">
    <property type="term" value="F:monooxygenase activity"/>
    <property type="evidence" value="ECO:0007669"/>
    <property type="project" value="UniProtKB-KW"/>
</dbReference>
<keyword evidence="7" id="KW-0560">Oxidoreductase</keyword>
<proteinExistence type="inferred from homology"/>
<comment type="similarity">
    <text evidence="2">Belongs to the cytochrome P450 family.</text>
</comment>
<keyword evidence="6" id="KW-0472">Membrane</keyword>
<name>A0AA37LX46_9PEZI</name>
<keyword evidence="7" id="KW-0503">Monooxygenase</keyword>
<dbReference type="GO" id="GO:0016705">
    <property type="term" value="F:oxidoreductase activity, acting on paired donors, with incorporation or reduction of molecular oxygen"/>
    <property type="evidence" value="ECO:0007669"/>
    <property type="project" value="InterPro"/>
</dbReference>
<dbReference type="EMBL" id="BPPX01000029">
    <property type="protein sequence ID" value="GJC87924.1"/>
    <property type="molecule type" value="Genomic_DNA"/>
</dbReference>
<evidence type="ECO:0000256" key="4">
    <source>
        <dbReference type="ARBA" id="ARBA00022723"/>
    </source>
</evidence>
<dbReference type="Proteomes" id="UP001055172">
    <property type="component" value="Unassembled WGS sequence"/>
</dbReference>